<evidence type="ECO:0000313" key="2">
    <source>
        <dbReference type="EMBL" id="MBB3023772.1"/>
    </source>
</evidence>
<accession>A0A839QUL7</accession>
<dbReference type="PANTHER" id="PTHR33608:SF14">
    <property type="entry name" value="POSSIBLE CONSERVED SECRETED PROTEIN"/>
    <property type="match status" value="1"/>
</dbReference>
<dbReference type="AlphaFoldDB" id="A0A839QUL7"/>
<comment type="caution">
    <text evidence="2">The sequence shown here is derived from an EMBL/GenBank/DDBJ whole genome shotgun (WGS) entry which is preliminary data.</text>
</comment>
<dbReference type="RefSeq" id="WP_183377112.1">
    <property type="nucleotide sequence ID" value="NZ_CBCSFZ010000001.1"/>
</dbReference>
<dbReference type="Proteomes" id="UP000568050">
    <property type="component" value="Unassembled WGS sequence"/>
</dbReference>
<dbReference type="Pfam" id="PF01882">
    <property type="entry name" value="DUF58"/>
    <property type="match status" value="1"/>
</dbReference>
<feature type="domain" description="DUF58" evidence="1">
    <location>
        <begin position="192"/>
        <end position="357"/>
    </location>
</feature>
<protein>
    <submittedName>
        <fullName evidence="2">Uncharacterized protein (DUF58 family)</fullName>
    </submittedName>
</protein>
<proteinExistence type="predicted"/>
<evidence type="ECO:0000313" key="3">
    <source>
        <dbReference type="Proteomes" id="UP000568050"/>
    </source>
</evidence>
<dbReference type="EMBL" id="JACHWP010000011">
    <property type="protein sequence ID" value="MBB3023772.1"/>
    <property type="molecule type" value="Genomic_DNA"/>
</dbReference>
<evidence type="ECO:0000259" key="1">
    <source>
        <dbReference type="Pfam" id="PF01882"/>
    </source>
</evidence>
<organism evidence="2 3">
    <name type="scientific">Helcobacillus massiliensis</name>
    <dbReference type="NCBI Taxonomy" id="521392"/>
    <lineage>
        <taxon>Bacteria</taxon>
        <taxon>Bacillati</taxon>
        <taxon>Actinomycetota</taxon>
        <taxon>Actinomycetes</taxon>
        <taxon>Micrococcales</taxon>
        <taxon>Dermabacteraceae</taxon>
        <taxon>Helcobacillus</taxon>
    </lineage>
</organism>
<name>A0A839QUL7_9MICO</name>
<sequence>MKLTATPAHTRALGGALLLCLLAVAYGRLDALIVALPLIAYIALAAALRPRTADAAHETPPAVAHVSAQRVLEDDPVTVEVSTTAPHTLLSVGMPAQAALRMTPRNGLITGAGATRLQLLPLSWGRYDMGPLVVQHADILGARRVAEAVSPPTISVSPGDAAGAGQRRLNRVLGISGPHLSATKGDGIDLASVRAFRTGDRVNRVNWRVTSRTGEIHVNEMFTERDTDVLLITDTDRDVHALASAFADRTGSSLDLTVRAVAALASRYIGLGDRVRVHDFGSRIASIPAGTGPGHLRRIVDQLARADRMSDPIRRLTPLGHVRSGTLTFVMSPLLTDEVAAEIGRLRAAGADVHVIDTMPAAITGLASRAARDDVPASHRSWATAWGMRVAERKVLIAQLISQGVPVAPWQGGDGR</sequence>
<gene>
    <name evidence="2" type="ORF">FHX50_002073</name>
</gene>
<dbReference type="InterPro" id="IPR002881">
    <property type="entry name" value="DUF58"/>
</dbReference>
<dbReference type="PANTHER" id="PTHR33608">
    <property type="entry name" value="BLL2464 PROTEIN"/>
    <property type="match status" value="1"/>
</dbReference>
<keyword evidence="3" id="KW-1185">Reference proteome</keyword>
<reference evidence="2 3" key="1">
    <citation type="submission" date="2020-08" db="EMBL/GenBank/DDBJ databases">
        <title>Sequencing the genomes of 1000 actinobacteria strains.</title>
        <authorList>
            <person name="Klenk H.-P."/>
        </authorList>
    </citation>
    <scope>NUCLEOTIDE SEQUENCE [LARGE SCALE GENOMIC DNA]</scope>
    <source>
        <strain evidence="2 3">DSM 23040</strain>
    </source>
</reference>